<dbReference type="EMBL" id="SCKG01000002">
    <property type="protein sequence ID" value="TDH16192.1"/>
    <property type="molecule type" value="Genomic_DNA"/>
</dbReference>
<organism evidence="5 6">
    <name type="scientific">Perca flavescens</name>
    <name type="common">American yellow perch</name>
    <name type="synonym">Morone flavescens</name>
    <dbReference type="NCBI Taxonomy" id="8167"/>
    <lineage>
        <taxon>Eukaryota</taxon>
        <taxon>Metazoa</taxon>
        <taxon>Chordata</taxon>
        <taxon>Craniata</taxon>
        <taxon>Vertebrata</taxon>
        <taxon>Euteleostomi</taxon>
        <taxon>Actinopterygii</taxon>
        <taxon>Neopterygii</taxon>
        <taxon>Teleostei</taxon>
        <taxon>Neoteleostei</taxon>
        <taxon>Acanthomorphata</taxon>
        <taxon>Eupercaria</taxon>
        <taxon>Perciformes</taxon>
        <taxon>Percoidei</taxon>
        <taxon>Percidae</taxon>
        <taxon>Percinae</taxon>
        <taxon>Perca</taxon>
    </lineage>
</organism>
<evidence type="ECO:0000256" key="2">
    <source>
        <dbReference type="ARBA" id="ARBA00022737"/>
    </source>
</evidence>
<keyword evidence="2" id="KW-0677">Repeat</keyword>
<sequence length="99" mass="10726">MGPRMLAETAHMVGLKELRCAFKQFDCDGDGKITLDELKEGMKTLLGEKLKKGELEEILSDIDLNKDGNIDFDGEREWRGELGLGGGGVLEGSGKSGKV</sequence>
<proteinExistence type="predicted"/>
<evidence type="ECO:0000313" key="5">
    <source>
        <dbReference type="EMBL" id="TDH16192.1"/>
    </source>
</evidence>
<dbReference type="SUPFAM" id="SSF47473">
    <property type="entry name" value="EF-hand"/>
    <property type="match status" value="1"/>
</dbReference>
<dbReference type="Proteomes" id="UP000295070">
    <property type="component" value="Chromosome 2"/>
</dbReference>
<name>A0A484DLW7_PERFV</name>
<dbReference type="PROSITE" id="PS00018">
    <property type="entry name" value="EF_HAND_1"/>
    <property type="match status" value="1"/>
</dbReference>
<evidence type="ECO:0000256" key="1">
    <source>
        <dbReference type="ARBA" id="ARBA00022723"/>
    </source>
</evidence>
<protein>
    <recommendedName>
        <fullName evidence="4">EF-hand domain-containing protein</fullName>
    </recommendedName>
</protein>
<dbReference type="PANTHER" id="PTHR45917:SF6">
    <property type="entry name" value="CALCIUM-BINDING PROTEIN 4 ISOFORM X1"/>
    <property type="match status" value="1"/>
</dbReference>
<dbReference type="Gene3D" id="1.10.238.10">
    <property type="entry name" value="EF-hand"/>
    <property type="match status" value="1"/>
</dbReference>
<reference evidence="5 6" key="1">
    <citation type="submission" date="2019-01" db="EMBL/GenBank/DDBJ databases">
        <title>A chromosome-scale genome assembly of the yellow perch, Perca flavescens.</title>
        <authorList>
            <person name="Feron R."/>
            <person name="Morvezen R."/>
            <person name="Bestin A."/>
            <person name="Haffray P."/>
            <person name="Klopp C."/>
            <person name="Zahm M."/>
            <person name="Cabau C."/>
            <person name="Roques C."/>
            <person name="Donnadieu C."/>
            <person name="Bouchez O."/>
            <person name="Christie M."/>
            <person name="Larson W."/>
            <person name="Guiguen Y."/>
        </authorList>
    </citation>
    <scope>NUCLEOTIDE SEQUENCE [LARGE SCALE GENOMIC DNA]</scope>
    <source>
        <strain evidence="5">YP-PL-M2</strain>
        <tissue evidence="5">Blood</tissue>
    </source>
</reference>
<dbReference type="AlphaFoldDB" id="A0A484DLW7"/>
<evidence type="ECO:0000259" key="4">
    <source>
        <dbReference type="PROSITE" id="PS50222"/>
    </source>
</evidence>
<dbReference type="Pfam" id="PF13499">
    <property type="entry name" value="EF-hand_7"/>
    <property type="match status" value="1"/>
</dbReference>
<dbReference type="CDD" id="cd00051">
    <property type="entry name" value="EFh"/>
    <property type="match status" value="1"/>
</dbReference>
<evidence type="ECO:0000313" key="6">
    <source>
        <dbReference type="Proteomes" id="UP000295070"/>
    </source>
</evidence>
<dbReference type="GO" id="GO:0005246">
    <property type="term" value="F:calcium channel regulator activity"/>
    <property type="evidence" value="ECO:0007669"/>
    <property type="project" value="TreeGrafter"/>
</dbReference>
<gene>
    <name evidence="5" type="ORF">EPR50_G00017350</name>
</gene>
<accession>A0A484DLW7</accession>
<keyword evidence="6" id="KW-1185">Reference proteome</keyword>
<dbReference type="GO" id="GO:0005509">
    <property type="term" value="F:calcium ion binding"/>
    <property type="evidence" value="ECO:0007669"/>
    <property type="project" value="InterPro"/>
</dbReference>
<dbReference type="FunFam" id="1.10.238.10:FF:000037">
    <property type="entry name" value="calcium-binding protein 1 isoform X2"/>
    <property type="match status" value="1"/>
</dbReference>
<dbReference type="GO" id="GO:0005737">
    <property type="term" value="C:cytoplasm"/>
    <property type="evidence" value="ECO:0007669"/>
    <property type="project" value="TreeGrafter"/>
</dbReference>
<dbReference type="PANTHER" id="PTHR45917">
    <property type="entry name" value="CALCIUM-BINDING PROTEIN 1-RELATED"/>
    <property type="match status" value="1"/>
</dbReference>
<evidence type="ECO:0000256" key="3">
    <source>
        <dbReference type="ARBA" id="ARBA00022837"/>
    </source>
</evidence>
<keyword evidence="1" id="KW-0479">Metal-binding</keyword>
<dbReference type="InterPro" id="IPR043582">
    <property type="entry name" value="CaBP1/2/4/5"/>
</dbReference>
<feature type="domain" description="EF-hand" evidence="4">
    <location>
        <begin position="13"/>
        <end position="48"/>
    </location>
</feature>
<dbReference type="PROSITE" id="PS50222">
    <property type="entry name" value="EF_HAND_2"/>
    <property type="match status" value="1"/>
</dbReference>
<keyword evidence="3" id="KW-0106">Calcium</keyword>
<dbReference type="STRING" id="8167.A0A484DLW7"/>
<dbReference type="InterPro" id="IPR002048">
    <property type="entry name" value="EF_hand_dom"/>
</dbReference>
<dbReference type="InterPro" id="IPR011992">
    <property type="entry name" value="EF-hand-dom_pair"/>
</dbReference>
<comment type="caution">
    <text evidence="5">The sequence shown here is derived from an EMBL/GenBank/DDBJ whole genome shotgun (WGS) entry which is preliminary data.</text>
</comment>
<dbReference type="InterPro" id="IPR018247">
    <property type="entry name" value="EF_Hand_1_Ca_BS"/>
</dbReference>
<dbReference type="SMART" id="SM00054">
    <property type="entry name" value="EFh"/>
    <property type="match status" value="2"/>
</dbReference>